<gene>
    <name evidence="2" type="ORF">SAY87_015057</name>
</gene>
<comment type="caution">
    <text evidence="2">The sequence shown here is derived from an EMBL/GenBank/DDBJ whole genome shotgun (WGS) entry which is preliminary data.</text>
</comment>
<name>A0AAN7GPL4_9MYRT</name>
<evidence type="ECO:0000313" key="3">
    <source>
        <dbReference type="Proteomes" id="UP001345219"/>
    </source>
</evidence>
<dbReference type="AlphaFoldDB" id="A0AAN7GPL4"/>
<keyword evidence="3" id="KW-1185">Reference proteome</keyword>
<organism evidence="2 3">
    <name type="scientific">Trapa incisa</name>
    <dbReference type="NCBI Taxonomy" id="236973"/>
    <lineage>
        <taxon>Eukaryota</taxon>
        <taxon>Viridiplantae</taxon>
        <taxon>Streptophyta</taxon>
        <taxon>Embryophyta</taxon>
        <taxon>Tracheophyta</taxon>
        <taxon>Spermatophyta</taxon>
        <taxon>Magnoliopsida</taxon>
        <taxon>eudicotyledons</taxon>
        <taxon>Gunneridae</taxon>
        <taxon>Pentapetalae</taxon>
        <taxon>rosids</taxon>
        <taxon>malvids</taxon>
        <taxon>Myrtales</taxon>
        <taxon>Lythraceae</taxon>
        <taxon>Trapa</taxon>
    </lineage>
</organism>
<protein>
    <recommendedName>
        <fullName evidence="4">Retrotransposon gag domain-containing protein</fullName>
    </recommendedName>
</protein>
<dbReference type="Proteomes" id="UP001345219">
    <property type="component" value="Chromosome 12"/>
</dbReference>
<evidence type="ECO:0000313" key="2">
    <source>
        <dbReference type="EMBL" id="KAK4748471.1"/>
    </source>
</evidence>
<evidence type="ECO:0000256" key="1">
    <source>
        <dbReference type="SAM" id="MobiDB-lite"/>
    </source>
</evidence>
<reference evidence="2 3" key="1">
    <citation type="journal article" date="2023" name="Hortic Res">
        <title>Pangenome of water caltrop reveals structural variations and asymmetric subgenome divergence after allopolyploidization.</title>
        <authorList>
            <person name="Zhang X."/>
            <person name="Chen Y."/>
            <person name="Wang L."/>
            <person name="Yuan Y."/>
            <person name="Fang M."/>
            <person name="Shi L."/>
            <person name="Lu R."/>
            <person name="Comes H.P."/>
            <person name="Ma Y."/>
            <person name="Chen Y."/>
            <person name="Huang G."/>
            <person name="Zhou Y."/>
            <person name="Zheng Z."/>
            <person name="Qiu Y."/>
        </authorList>
    </citation>
    <scope>NUCLEOTIDE SEQUENCE [LARGE SCALE GENOMIC DNA]</scope>
    <source>
        <tissue evidence="2">Roots</tissue>
    </source>
</reference>
<proteinExistence type="predicted"/>
<dbReference type="EMBL" id="JAXIOK010000019">
    <property type="protein sequence ID" value="KAK4748471.1"/>
    <property type="molecule type" value="Genomic_DNA"/>
</dbReference>
<accession>A0AAN7GPL4</accession>
<sequence>MEDTDCRVLGPVRLRYYGGESSQHSFIPNTDDHGRASLLESVGHFCDEDDVVNEFAHQLGMLTKGNEIVAIYAREYMRLQCFTPDWIHPNTICQWFMQGLNSSIRCILSGLGNHTNIEATIDMAYECERIVANPQTLDHMQNMEDLEEEEEEDDKESNTSQNH</sequence>
<feature type="compositionally biased region" description="Acidic residues" evidence="1">
    <location>
        <begin position="144"/>
        <end position="155"/>
    </location>
</feature>
<feature type="region of interest" description="Disordered" evidence="1">
    <location>
        <begin position="144"/>
        <end position="163"/>
    </location>
</feature>
<evidence type="ECO:0008006" key="4">
    <source>
        <dbReference type="Google" id="ProtNLM"/>
    </source>
</evidence>